<evidence type="ECO:0000313" key="2">
    <source>
        <dbReference type="Proteomes" id="UP000499080"/>
    </source>
</evidence>
<gene>
    <name evidence="1" type="ORF">AVEN_216488_1</name>
</gene>
<dbReference type="EMBL" id="BGPR01000091">
    <property type="protein sequence ID" value="GBL93139.1"/>
    <property type="molecule type" value="Genomic_DNA"/>
</dbReference>
<name>A0A4Y2BNF2_ARAVE</name>
<reference evidence="1 2" key="1">
    <citation type="journal article" date="2019" name="Sci. Rep.">
        <title>Orb-weaving spider Araneus ventricosus genome elucidates the spidroin gene catalogue.</title>
        <authorList>
            <person name="Kono N."/>
            <person name="Nakamura H."/>
            <person name="Ohtoshi R."/>
            <person name="Moran D.A.P."/>
            <person name="Shinohara A."/>
            <person name="Yoshida Y."/>
            <person name="Fujiwara M."/>
            <person name="Mori M."/>
            <person name="Tomita M."/>
            <person name="Arakawa K."/>
        </authorList>
    </citation>
    <scope>NUCLEOTIDE SEQUENCE [LARGE SCALE GENOMIC DNA]</scope>
</reference>
<organism evidence="1 2">
    <name type="scientific">Araneus ventricosus</name>
    <name type="common">Orbweaver spider</name>
    <name type="synonym">Epeira ventricosa</name>
    <dbReference type="NCBI Taxonomy" id="182803"/>
    <lineage>
        <taxon>Eukaryota</taxon>
        <taxon>Metazoa</taxon>
        <taxon>Ecdysozoa</taxon>
        <taxon>Arthropoda</taxon>
        <taxon>Chelicerata</taxon>
        <taxon>Arachnida</taxon>
        <taxon>Araneae</taxon>
        <taxon>Araneomorphae</taxon>
        <taxon>Entelegynae</taxon>
        <taxon>Araneoidea</taxon>
        <taxon>Araneidae</taxon>
        <taxon>Araneus</taxon>
    </lineage>
</organism>
<proteinExistence type="predicted"/>
<evidence type="ECO:0000313" key="1">
    <source>
        <dbReference type="EMBL" id="GBL93139.1"/>
    </source>
</evidence>
<dbReference type="Proteomes" id="UP000499080">
    <property type="component" value="Unassembled WGS sequence"/>
</dbReference>
<protein>
    <submittedName>
        <fullName evidence="1">Uncharacterized protein</fullName>
    </submittedName>
</protein>
<accession>A0A4Y2BNF2</accession>
<dbReference type="AlphaFoldDB" id="A0A4Y2BNF2"/>
<keyword evidence="2" id="KW-1185">Reference proteome</keyword>
<sequence length="89" mass="10211">MLIRYNLPLFSTLPCLVSIVRSVVLRYFILQWGECKLILGANSEERSERCFLGCLGTLSSMFCREVDSDQFQGRRLDETRWGVARESGS</sequence>
<comment type="caution">
    <text evidence="1">The sequence shown here is derived from an EMBL/GenBank/DDBJ whole genome shotgun (WGS) entry which is preliminary data.</text>
</comment>